<evidence type="ECO:0000259" key="3">
    <source>
        <dbReference type="PROSITE" id="PS50977"/>
    </source>
</evidence>
<dbReference type="Pfam" id="PF00440">
    <property type="entry name" value="TetR_N"/>
    <property type="match status" value="1"/>
</dbReference>
<dbReference type="AlphaFoldDB" id="A0A2S9IVK4"/>
<dbReference type="SUPFAM" id="SSF46689">
    <property type="entry name" value="Homeodomain-like"/>
    <property type="match status" value="1"/>
</dbReference>
<dbReference type="InterPro" id="IPR009057">
    <property type="entry name" value="Homeodomain-like_sf"/>
</dbReference>
<organism evidence="4 5">
    <name type="scientific">Sphingobacterium haloxyli</name>
    <dbReference type="NCBI Taxonomy" id="2100533"/>
    <lineage>
        <taxon>Bacteria</taxon>
        <taxon>Pseudomonadati</taxon>
        <taxon>Bacteroidota</taxon>
        <taxon>Sphingobacteriia</taxon>
        <taxon>Sphingobacteriales</taxon>
        <taxon>Sphingobacteriaceae</taxon>
        <taxon>Sphingobacterium</taxon>
    </lineage>
</organism>
<accession>A0A2S9IVK4</accession>
<gene>
    <name evidence="4" type="ORF">C5745_19225</name>
</gene>
<sequence length="201" mass="23045">MDSKRQQIIQAALKRFSHYGFNKTAMSEIAMDLNITKANLYYYYSDKNALIKEVLAYISNDILTQQYLVLKQYDGSVLDVLCKLLEVKAEFLKDYYVLHINENLEWIKGQGIGALLEQLHQKNIKIVADLLERATKHGEIKINSIEEAATSYTEIMEGLSLIRSVSDMISGMPDARNVDVILESQKKATKFIFNNKIKEEN</sequence>
<dbReference type="InterPro" id="IPR001647">
    <property type="entry name" value="HTH_TetR"/>
</dbReference>
<protein>
    <submittedName>
        <fullName evidence="4">TetR/AcrR family transcriptional regulator</fullName>
    </submittedName>
</protein>
<dbReference type="Gene3D" id="1.10.357.10">
    <property type="entry name" value="Tetracycline Repressor, domain 2"/>
    <property type="match status" value="1"/>
</dbReference>
<dbReference type="RefSeq" id="WP_105718639.1">
    <property type="nucleotide sequence ID" value="NZ_PVBQ01000026.1"/>
</dbReference>
<dbReference type="PANTHER" id="PTHR43479:SF11">
    <property type="entry name" value="ACREF_ENVCD OPERON REPRESSOR-RELATED"/>
    <property type="match status" value="1"/>
</dbReference>
<name>A0A2S9IVK4_9SPHI</name>
<dbReference type="OrthoDB" id="9802802at2"/>
<evidence type="ECO:0000256" key="1">
    <source>
        <dbReference type="ARBA" id="ARBA00023125"/>
    </source>
</evidence>
<feature type="domain" description="HTH tetR-type" evidence="3">
    <location>
        <begin position="2"/>
        <end position="62"/>
    </location>
</feature>
<dbReference type="EMBL" id="PVBQ01000026">
    <property type="protein sequence ID" value="PRD44555.1"/>
    <property type="molecule type" value="Genomic_DNA"/>
</dbReference>
<keyword evidence="5" id="KW-1185">Reference proteome</keyword>
<feature type="DNA-binding region" description="H-T-H motif" evidence="2">
    <location>
        <begin position="25"/>
        <end position="44"/>
    </location>
</feature>
<proteinExistence type="predicted"/>
<dbReference type="PRINTS" id="PR00455">
    <property type="entry name" value="HTHTETR"/>
</dbReference>
<dbReference type="PROSITE" id="PS50977">
    <property type="entry name" value="HTH_TETR_2"/>
    <property type="match status" value="1"/>
</dbReference>
<reference evidence="4 5" key="1">
    <citation type="submission" date="2018-02" db="EMBL/GenBank/DDBJ databases">
        <title>The draft genome of Sphingobacterium sp. 5JN-11.</title>
        <authorList>
            <person name="Liu L."/>
            <person name="Li L."/>
            <person name="Liang L."/>
            <person name="Zhang X."/>
            <person name="Wang T."/>
        </authorList>
    </citation>
    <scope>NUCLEOTIDE SEQUENCE [LARGE SCALE GENOMIC DNA]</scope>
    <source>
        <strain evidence="4 5">5JN-11</strain>
    </source>
</reference>
<dbReference type="GO" id="GO:0003677">
    <property type="term" value="F:DNA binding"/>
    <property type="evidence" value="ECO:0007669"/>
    <property type="project" value="UniProtKB-UniRule"/>
</dbReference>
<dbReference type="Gene3D" id="1.10.10.60">
    <property type="entry name" value="Homeodomain-like"/>
    <property type="match status" value="1"/>
</dbReference>
<evidence type="ECO:0000313" key="4">
    <source>
        <dbReference type="EMBL" id="PRD44555.1"/>
    </source>
</evidence>
<evidence type="ECO:0000256" key="2">
    <source>
        <dbReference type="PROSITE-ProRule" id="PRU00335"/>
    </source>
</evidence>
<dbReference type="InterPro" id="IPR050624">
    <property type="entry name" value="HTH-type_Tx_Regulator"/>
</dbReference>
<comment type="caution">
    <text evidence="4">The sequence shown here is derived from an EMBL/GenBank/DDBJ whole genome shotgun (WGS) entry which is preliminary data.</text>
</comment>
<dbReference type="Proteomes" id="UP000239711">
    <property type="component" value="Unassembled WGS sequence"/>
</dbReference>
<keyword evidence="1 2" id="KW-0238">DNA-binding</keyword>
<evidence type="ECO:0000313" key="5">
    <source>
        <dbReference type="Proteomes" id="UP000239711"/>
    </source>
</evidence>
<dbReference type="PANTHER" id="PTHR43479">
    <property type="entry name" value="ACREF/ENVCD OPERON REPRESSOR-RELATED"/>
    <property type="match status" value="1"/>
</dbReference>